<reference evidence="1" key="1">
    <citation type="submission" date="2020-04" db="EMBL/GenBank/DDBJ databases">
        <authorList>
            <person name="Chiriac C."/>
            <person name="Salcher M."/>
            <person name="Ghai R."/>
            <person name="Kavagutti S V."/>
        </authorList>
    </citation>
    <scope>NUCLEOTIDE SEQUENCE</scope>
</reference>
<gene>
    <name evidence="1" type="ORF">UFOVP510_37</name>
</gene>
<organism evidence="1">
    <name type="scientific">uncultured Caudovirales phage</name>
    <dbReference type="NCBI Taxonomy" id="2100421"/>
    <lineage>
        <taxon>Viruses</taxon>
        <taxon>Duplodnaviria</taxon>
        <taxon>Heunggongvirae</taxon>
        <taxon>Uroviricota</taxon>
        <taxon>Caudoviricetes</taxon>
        <taxon>Peduoviridae</taxon>
        <taxon>Maltschvirus</taxon>
        <taxon>Maltschvirus maltsch</taxon>
    </lineage>
</organism>
<name>A0A6J5MQM7_9CAUD</name>
<evidence type="ECO:0000313" key="1">
    <source>
        <dbReference type="EMBL" id="CAB4147583.1"/>
    </source>
</evidence>
<accession>A0A6J5MQM7</accession>
<proteinExistence type="predicted"/>
<protein>
    <submittedName>
        <fullName evidence="1">Uncharacterized protein</fullName>
    </submittedName>
</protein>
<sequence>MSLVGNASGSAEVVVDTSGFAGALRQWWSMQHPDLEKMLKEEVALLGRALMLWTPPFAPGGGKGLSLSAYKATKNRILRETNLVFKPMWQIPSIEIAKKDRFDIFQQVRKEKVRYRNKVGGAQSQMMQSFYRDKDPLKGFLRMQQMFKHKAITGNTLERRTIGAATYGLRGNFRTMGRIKSGQRKVVYYVSNYDSIKEAGAPALERIGRMKAGWNQAVISITGKGVADAPAWVTRHSGTGSGSNRLTDLYNPQAVLKNSLGNTFDLANKFNTVQRAFDLREKNLKAKIKSYLSSLTRRTSIR</sequence>
<dbReference type="EMBL" id="LR796493">
    <property type="protein sequence ID" value="CAB4147583.1"/>
    <property type="molecule type" value="Genomic_DNA"/>
</dbReference>